<comment type="catalytic activity">
    <reaction evidence="1">
        <text>ATP + protein L-histidine = ADP + protein N-phospho-L-histidine.</text>
        <dbReference type="EC" id="2.7.13.3"/>
    </reaction>
</comment>
<organism evidence="11 12">
    <name type="scientific">Bacillus cereus</name>
    <dbReference type="NCBI Taxonomy" id="1396"/>
    <lineage>
        <taxon>Bacteria</taxon>
        <taxon>Bacillati</taxon>
        <taxon>Bacillota</taxon>
        <taxon>Bacilli</taxon>
        <taxon>Bacillales</taxon>
        <taxon>Bacillaceae</taxon>
        <taxon>Bacillus</taxon>
        <taxon>Bacillus cereus group</taxon>
    </lineage>
</organism>
<dbReference type="GO" id="GO:0016036">
    <property type="term" value="P:cellular response to phosphate starvation"/>
    <property type="evidence" value="ECO:0007669"/>
    <property type="project" value="TreeGrafter"/>
</dbReference>
<dbReference type="GO" id="GO:0005524">
    <property type="term" value="F:ATP binding"/>
    <property type="evidence" value="ECO:0007669"/>
    <property type="project" value="UniProtKB-KW"/>
</dbReference>
<dbReference type="PANTHER" id="PTHR45453">
    <property type="entry name" value="PHOSPHATE REGULON SENSOR PROTEIN PHOR"/>
    <property type="match status" value="1"/>
</dbReference>
<dbReference type="Proteomes" id="UP000219743">
    <property type="component" value="Unassembled WGS sequence"/>
</dbReference>
<evidence type="ECO:0000256" key="8">
    <source>
        <dbReference type="ARBA" id="ARBA00022840"/>
    </source>
</evidence>
<protein>
    <recommendedName>
        <fullName evidence="3">histidine kinase</fullName>
        <ecNumber evidence="3">2.7.13.3</ecNumber>
    </recommendedName>
</protein>
<evidence type="ECO:0000313" key="12">
    <source>
        <dbReference type="Proteomes" id="UP000219743"/>
    </source>
</evidence>
<dbReference type="GO" id="GO:0005886">
    <property type="term" value="C:plasma membrane"/>
    <property type="evidence" value="ECO:0007669"/>
    <property type="project" value="TreeGrafter"/>
</dbReference>
<evidence type="ECO:0000256" key="9">
    <source>
        <dbReference type="ARBA" id="ARBA00023012"/>
    </source>
</evidence>
<feature type="domain" description="Histidine kinase" evidence="10">
    <location>
        <begin position="1"/>
        <end position="101"/>
    </location>
</feature>
<reference evidence="11 12" key="1">
    <citation type="submission" date="2017-09" db="EMBL/GenBank/DDBJ databases">
        <title>Large-scale bioinformatics analysis of Bacillus genomes uncovers conserved roles of natural products in bacterial physiology.</title>
        <authorList>
            <consortium name="Agbiome Team Llc"/>
            <person name="Bleich R.M."/>
            <person name="Kirk G.J."/>
            <person name="Santa Maria K.C."/>
            <person name="Allen S.E."/>
            <person name="Farag S."/>
            <person name="Shank E.A."/>
            <person name="Bowers A."/>
        </authorList>
    </citation>
    <scope>NUCLEOTIDE SEQUENCE [LARGE SCALE GENOMIC DNA]</scope>
    <source>
        <strain evidence="11 12">AFS024404</strain>
    </source>
</reference>
<evidence type="ECO:0000256" key="7">
    <source>
        <dbReference type="ARBA" id="ARBA00022777"/>
    </source>
</evidence>
<keyword evidence="7" id="KW-0418">Kinase</keyword>
<dbReference type="Pfam" id="PF02518">
    <property type="entry name" value="HATPase_c"/>
    <property type="match status" value="1"/>
</dbReference>
<comment type="caution">
    <text evidence="11">The sequence shown here is derived from an EMBL/GenBank/DDBJ whole genome shotgun (WGS) entry which is preliminary data.</text>
</comment>
<dbReference type="EMBL" id="NTRC01000015">
    <property type="protein sequence ID" value="PFD19669.1"/>
    <property type="molecule type" value="Genomic_DNA"/>
</dbReference>
<evidence type="ECO:0000256" key="6">
    <source>
        <dbReference type="ARBA" id="ARBA00022741"/>
    </source>
</evidence>
<dbReference type="SUPFAM" id="SSF55874">
    <property type="entry name" value="ATPase domain of HSP90 chaperone/DNA topoisomerase II/histidine kinase"/>
    <property type="match status" value="1"/>
</dbReference>
<evidence type="ECO:0000313" key="11">
    <source>
        <dbReference type="EMBL" id="PFD19669.1"/>
    </source>
</evidence>
<evidence type="ECO:0000256" key="5">
    <source>
        <dbReference type="ARBA" id="ARBA00022679"/>
    </source>
</evidence>
<accession>A0A9X6Z9F0</accession>
<dbReference type="GO" id="GO:0000155">
    <property type="term" value="F:phosphorelay sensor kinase activity"/>
    <property type="evidence" value="ECO:0007669"/>
    <property type="project" value="TreeGrafter"/>
</dbReference>
<dbReference type="EC" id="2.7.13.3" evidence="3"/>
<keyword evidence="5" id="KW-0808">Transferase</keyword>
<evidence type="ECO:0000256" key="4">
    <source>
        <dbReference type="ARBA" id="ARBA00022553"/>
    </source>
</evidence>
<dbReference type="PANTHER" id="PTHR45453:SF1">
    <property type="entry name" value="PHOSPHATE REGULON SENSOR PROTEIN PHOR"/>
    <property type="match status" value="1"/>
</dbReference>
<sequence>MLLNIIKNGIESMPEGGDIYIQAYQKTEGNLCMSVEDQGFSIEKEKLEKVGKAFYTTKENSTERLGLMVTYKIIKEHQGSTAIPSSMGIGKKVEFFYRQHNVLEENIFQKSVLVV</sequence>
<evidence type="ECO:0000256" key="2">
    <source>
        <dbReference type="ARBA" id="ARBA00004370"/>
    </source>
</evidence>
<dbReference type="Gene3D" id="3.30.565.10">
    <property type="entry name" value="Histidine kinase-like ATPase, C-terminal domain"/>
    <property type="match status" value="1"/>
</dbReference>
<evidence type="ECO:0000259" key="10">
    <source>
        <dbReference type="PROSITE" id="PS50109"/>
    </source>
</evidence>
<dbReference type="AlphaFoldDB" id="A0A9X6Z9F0"/>
<dbReference type="InterPro" id="IPR003594">
    <property type="entry name" value="HATPase_dom"/>
</dbReference>
<proteinExistence type="predicted"/>
<dbReference type="SMART" id="SM00387">
    <property type="entry name" value="HATPase_c"/>
    <property type="match status" value="1"/>
</dbReference>
<dbReference type="GO" id="GO:0004721">
    <property type="term" value="F:phosphoprotein phosphatase activity"/>
    <property type="evidence" value="ECO:0007669"/>
    <property type="project" value="TreeGrafter"/>
</dbReference>
<dbReference type="InterPro" id="IPR005467">
    <property type="entry name" value="His_kinase_dom"/>
</dbReference>
<keyword evidence="6" id="KW-0547">Nucleotide-binding</keyword>
<evidence type="ECO:0000256" key="3">
    <source>
        <dbReference type="ARBA" id="ARBA00012438"/>
    </source>
</evidence>
<keyword evidence="4" id="KW-0597">Phosphoprotein</keyword>
<keyword evidence="8 11" id="KW-0067">ATP-binding</keyword>
<comment type="subcellular location">
    <subcellularLocation>
        <location evidence="2">Membrane</location>
    </subcellularLocation>
</comment>
<dbReference type="InterPro" id="IPR050351">
    <property type="entry name" value="BphY/WalK/GraS-like"/>
</dbReference>
<dbReference type="PROSITE" id="PS50109">
    <property type="entry name" value="HIS_KIN"/>
    <property type="match status" value="1"/>
</dbReference>
<evidence type="ECO:0000256" key="1">
    <source>
        <dbReference type="ARBA" id="ARBA00000085"/>
    </source>
</evidence>
<dbReference type="InterPro" id="IPR036890">
    <property type="entry name" value="HATPase_C_sf"/>
</dbReference>
<gene>
    <name evidence="11" type="ORF">CN263_19990</name>
</gene>
<keyword evidence="9" id="KW-0902">Two-component regulatory system</keyword>
<name>A0A9X6Z9F0_BACCE</name>